<dbReference type="Gene3D" id="3.40.50.1000">
    <property type="entry name" value="HAD superfamily/HAD-like"/>
    <property type="match status" value="1"/>
</dbReference>
<dbReference type="Gene3D" id="1.10.150.240">
    <property type="entry name" value="Putative phosphatase, domain 2"/>
    <property type="match status" value="1"/>
</dbReference>
<dbReference type="SUPFAM" id="SSF56784">
    <property type="entry name" value="HAD-like"/>
    <property type="match status" value="1"/>
</dbReference>
<dbReference type="GO" id="GO:0008967">
    <property type="term" value="F:phosphoglycolate phosphatase activity"/>
    <property type="evidence" value="ECO:0007669"/>
    <property type="project" value="TreeGrafter"/>
</dbReference>
<dbReference type="GO" id="GO:0005829">
    <property type="term" value="C:cytosol"/>
    <property type="evidence" value="ECO:0007669"/>
    <property type="project" value="TreeGrafter"/>
</dbReference>
<dbReference type="PANTHER" id="PTHR43434">
    <property type="entry name" value="PHOSPHOGLYCOLATE PHOSPHATASE"/>
    <property type="match status" value="1"/>
</dbReference>
<dbReference type="PANTHER" id="PTHR43434:SF16">
    <property type="entry name" value="BLL8046 PROTEIN"/>
    <property type="match status" value="1"/>
</dbReference>
<comment type="caution">
    <text evidence="1">The sequence shown here is derived from an EMBL/GenBank/DDBJ whole genome shotgun (WGS) entry which is preliminary data.</text>
</comment>
<dbReference type="InterPro" id="IPR036412">
    <property type="entry name" value="HAD-like_sf"/>
</dbReference>
<dbReference type="Proteomes" id="UP000248863">
    <property type="component" value="Unassembled WGS sequence"/>
</dbReference>
<dbReference type="InterPro" id="IPR050155">
    <property type="entry name" value="HAD-like_hydrolase_sf"/>
</dbReference>
<dbReference type="InterPro" id="IPR023198">
    <property type="entry name" value="PGP-like_dom2"/>
</dbReference>
<accession>A0A327KS27</accession>
<evidence type="ECO:0008006" key="3">
    <source>
        <dbReference type="Google" id="ProtNLM"/>
    </source>
</evidence>
<evidence type="ECO:0000313" key="1">
    <source>
        <dbReference type="EMBL" id="RAI41659.1"/>
    </source>
</evidence>
<evidence type="ECO:0000313" key="2">
    <source>
        <dbReference type="Proteomes" id="UP000248863"/>
    </source>
</evidence>
<dbReference type="GO" id="GO:0006281">
    <property type="term" value="P:DNA repair"/>
    <property type="evidence" value="ECO:0007669"/>
    <property type="project" value="TreeGrafter"/>
</dbReference>
<gene>
    <name evidence="1" type="ORF">CH338_02405</name>
</gene>
<dbReference type="Pfam" id="PF13419">
    <property type="entry name" value="HAD_2"/>
    <property type="match status" value="1"/>
</dbReference>
<organism evidence="1 2">
    <name type="scientific">Rhodoplanes elegans</name>
    <dbReference type="NCBI Taxonomy" id="29408"/>
    <lineage>
        <taxon>Bacteria</taxon>
        <taxon>Pseudomonadati</taxon>
        <taxon>Pseudomonadota</taxon>
        <taxon>Alphaproteobacteria</taxon>
        <taxon>Hyphomicrobiales</taxon>
        <taxon>Nitrobacteraceae</taxon>
        <taxon>Rhodoplanes</taxon>
    </lineage>
</organism>
<dbReference type="InterPro" id="IPR041492">
    <property type="entry name" value="HAD_2"/>
</dbReference>
<dbReference type="AlphaFoldDB" id="A0A327KS27"/>
<sequence length="331" mass="35716">MFVSRRKVEPTQRLVCRLRENTSVRLEPPSDPLVLCRSVAGSNVRGSAPRITSELIIPIGAGERTRDSMAVARRIRRRGWMTAANKTNQTVEPKRPAVRHLAVRSRAGGSLAEAKAYVFMVEGAVIDTVLPSTNCWLQTLTEFGHTFRTADLHRYHGLDPDALLDALLPVVDAETKEFILAKYRMRWTGEVMPTLRPFPGVRELILDLASRGAAVALVTHACGEELTQMRALLGLDDSVTIVSGDDVPRGMPHADRIGAALERLGVRQPGDALVVGASPWDAEAAHAAHTRSVGVLSGLFARADLLEAGCQSVFLDAKSLAGALAAPEIAA</sequence>
<dbReference type="InterPro" id="IPR023214">
    <property type="entry name" value="HAD_sf"/>
</dbReference>
<keyword evidence="2" id="KW-1185">Reference proteome</keyword>
<reference evidence="1 2" key="1">
    <citation type="submission" date="2017-07" db="EMBL/GenBank/DDBJ databases">
        <title>Draft Genome Sequences of Select Purple Nonsulfur Bacteria.</title>
        <authorList>
            <person name="Lasarre B."/>
            <person name="Mckinlay J.B."/>
        </authorList>
    </citation>
    <scope>NUCLEOTIDE SEQUENCE [LARGE SCALE GENOMIC DNA]</scope>
    <source>
        <strain evidence="1 2">DSM 11907</strain>
    </source>
</reference>
<name>A0A327KS27_9BRAD</name>
<proteinExistence type="predicted"/>
<dbReference type="EMBL" id="NPEU01000012">
    <property type="protein sequence ID" value="RAI41659.1"/>
    <property type="molecule type" value="Genomic_DNA"/>
</dbReference>
<protein>
    <recommendedName>
        <fullName evidence="3">HAD family hydrolase</fullName>
    </recommendedName>
</protein>
<dbReference type="OrthoDB" id="9793014at2"/>